<sequence length="70" mass="8038">MGLSWTLYRAPRMSKQISNKKISLHFNLIYVSGPQTNSEMLFCLVGIVINETLIFSNTLPRVSHKVIHYT</sequence>
<gene>
    <name evidence="1" type="ORF">EUGRSUZ_F00335</name>
</gene>
<proteinExistence type="predicted"/>
<name>A0A059BKB8_EUCGR</name>
<organism evidence="1">
    <name type="scientific">Eucalyptus grandis</name>
    <name type="common">Flooded gum</name>
    <dbReference type="NCBI Taxonomy" id="71139"/>
    <lineage>
        <taxon>Eukaryota</taxon>
        <taxon>Viridiplantae</taxon>
        <taxon>Streptophyta</taxon>
        <taxon>Embryophyta</taxon>
        <taxon>Tracheophyta</taxon>
        <taxon>Spermatophyta</taxon>
        <taxon>Magnoliopsida</taxon>
        <taxon>eudicotyledons</taxon>
        <taxon>Gunneridae</taxon>
        <taxon>Pentapetalae</taxon>
        <taxon>rosids</taxon>
        <taxon>malvids</taxon>
        <taxon>Myrtales</taxon>
        <taxon>Myrtaceae</taxon>
        <taxon>Myrtoideae</taxon>
        <taxon>Eucalypteae</taxon>
        <taxon>Eucalyptus</taxon>
    </lineage>
</organism>
<evidence type="ECO:0000313" key="1">
    <source>
        <dbReference type="EMBL" id="KCW66538.1"/>
    </source>
</evidence>
<dbReference type="InParanoid" id="A0A059BKB8"/>
<dbReference type="EMBL" id="KK198758">
    <property type="protein sequence ID" value="KCW66538.1"/>
    <property type="molecule type" value="Genomic_DNA"/>
</dbReference>
<dbReference type="Gramene" id="KCW66538">
    <property type="protein sequence ID" value="KCW66538"/>
    <property type="gene ID" value="EUGRSUZ_F00335"/>
</dbReference>
<dbReference type="AlphaFoldDB" id="A0A059BKB8"/>
<reference evidence="1" key="1">
    <citation type="submission" date="2013-07" db="EMBL/GenBank/DDBJ databases">
        <title>The genome of Eucalyptus grandis.</title>
        <authorList>
            <person name="Schmutz J."/>
            <person name="Hayes R."/>
            <person name="Myburg A."/>
            <person name="Tuskan G."/>
            <person name="Grattapaglia D."/>
            <person name="Rokhsar D.S."/>
        </authorList>
    </citation>
    <scope>NUCLEOTIDE SEQUENCE</scope>
    <source>
        <tissue evidence="1">Leaf extractions</tissue>
    </source>
</reference>
<protein>
    <submittedName>
        <fullName evidence="1">Uncharacterized protein</fullName>
    </submittedName>
</protein>
<accession>A0A059BKB8</accession>